<dbReference type="GeneID" id="28959903"/>
<protein>
    <submittedName>
        <fullName evidence="1">Uncharacterized protein</fullName>
    </submittedName>
</protein>
<name>A0A0J9UWJ3_FUSO4</name>
<reference evidence="1" key="2">
    <citation type="journal article" date="2010" name="Nature">
        <title>Comparative genomics reveals mobile pathogenicity chromosomes in Fusarium.</title>
        <authorList>
            <person name="Ma L.J."/>
            <person name="van der Does H.C."/>
            <person name="Borkovich K.A."/>
            <person name="Coleman J.J."/>
            <person name="Daboussi M.J."/>
            <person name="Di Pietro A."/>
            <person name="Dufresne M."/>
            <person name="Freitag M."/>
            <person name="Grabherr M."/>
            <person name="Henrissat B."/>
            <person name="Houterman P.M."/>
            <person name="Kang S."/>
            <person name="Shim W.B."/>
            <person name="Woloshuk C."/>
            <person name="Xie X."/>
            <person name="Xu J.R."/>
            <person name="Antoniw J."/>
            <person name="Baker S.E."/>
            <person name="Bluhm B.H."/>
            <person name="Breakspear A."/>
            <person name="Brown D.W."/>
            <person name="Butchko R.A."/>
            <person name="Chapman S."/>
            <person name="Coulson R."/>
            <person name="Coutinho P.M."/>
            <person name="Danchin E.G."/>
            <person name="Diener A."/>
            <person name="Gale L.R."/>
            <person name="Gardiner D.M."/>
            <person name="Goff S."/>
            <person name="Hammond-Kosack K.E."/>
            <person name="Hilburn K."/>
            <person name="Hua-Van A."/>
            <person name="Jonkers W."/>
            <person name="Kazan K."/>
            <person name="Kodira C.D."/>
            <person name="Koehrsen M."/>
            <person name="Kumar L."/>
            <person name="Lee Y.H."/>
            <person name="Li L."/>
            <person name="Manners J.M."/>
            <person name="Miranda-Saavedra D."/>
            <person name="Mukherjee M."/>
            <person name="Park G."/>
            <person name="Park J."/>
            <person name="Park S.Y."/>
            <person name="Proctor R.H."/>
            <person name="Regev A."/>
            <person name="Ruiz-Roldan M.C."/>
            <person name="Sain D."/>
            <person name="Sakthikumar S."/>
            <person name="Sykes S."/>
            <person name="Schwartz D.C."/>
            <person name="Turgeon B.G."/>
            <person name="Wapinski I."/>
            <person name="Yoder O."/>
            <person name="Young S."/>
            <person name="Zeng Q."/>
            <person name="Zhou S."/>
            <person name="Galagan J."/>
            <person name="Cuomo C.A."/>
            <person name="Kistler H.C."/>
            <person name="Rep M."/>
        </authorList>
    </citation>
    <scope>NUCLEOTIDE SEQUENCE [LARGE SCALE GENOMIC DNA]</scope>
    <source>
        <strain evidence="1">4287</strain>
    </source>
</reference>
<dbReference type="EMBL" id="DS231701">
    <property type="protein sequence ID" value="KNB03774.1"/>
    <property type="molecule type" value="Genomic_DNA"/>
</dbReference>
<evidence type="ECO:0000313" key="2">
    <source>
        <dbReference type="Proteomes" id="UP000009097"/>
    </source>
</evidence>
<organism evidence="1 2">
    <name type="scientific">Fusarium oxysporum f. sp. lycopersici (strain 4287 / CBS 123668 / FGSC 9935 / NRRL 34936)</name>
    <name type="common">Fusarium vascular wilt of tomato</name>
    <dbReference type="NCBI Taxonomy" id="426428"/>
    <lineage>
        <taxon>Eukaryota</taxon>
        <taxon>Fungi</taxon>
        <taxon>Dikarya</taxon>
        <taxon>Ascomycota</taxon>
        <taxon>Pezizomycotina</taxon>
        <taxon>Sordariomycetes</taxon>
        <taxon>Hypocreomycetidae</taxon>
        <taxon>Hypocreales</taxon>
        <taxon>Nectriaceae</taxon>
        <taxon>Fusarium</taxon>
        <taxon>Fusarium oxysporum species complex</taxon>
    </lineage>
</organism>
<reference evidence="1" key="1">
    <citation type="submission" date="2007-04" db="EMBL/GenBank/DDBJ databases">
        <authorList>
            <consortium name="The Broad Institute Genome Sequencing Platform"/>
            <person name="Birren B."/>
            <person name="Lander E."/>
            <person name="Galagan J."/>
            <person name="Nusbaum C."/>
            <person name="Devon K."/>
            <person name="Ma L.-J."/>
            <person name="Jaffe D."/>
            <person name="Butler J."/>
            <person name="Alvarez P."/>
            <person name="Gnerre S."/>
            <person name="Grabherr M."/>
            <person name="Kleber M."/>
            <person name="Mauceli E."/>
            <person name="Brockman W."/>
            <person name="MacCallum I.A."/>
            <person name="Young S."/>
            <person name="LaButti K."/>
            <person name="DeCaprio D."/>
            <person name="Crawford M."/>
            <person name="Koehrsen M."/>
            <person name="Engels R."/>
            <person name="Montgomery P."/>
            <person name="Pearson M."/>
            <person name="Howarth C."/>
            <person name="Larson L."/>
            <person name="White J."/>
            <person name="O'Leary S."/>
            <person name="Kodira C."/>
            <person name="Zeng Q."/>
            <person name="Yandava C."/>
            <person name="Alvarado L."/>
            <person name="Kistler C."/>
            <person name="Shim W.-B."/>
            <person name="Kang S."/>
            <person name="Woloshuk C."/>
        </authorList>
    </citation>
    <scope>NUCLEOTIDE SEQUENCE</scope>
    <source>
        <strain evidence="1">4287</strain>
    </source>
</reference>
<sequence length="45" mass="4968">MASKRAVRPYRVSLFSGSNALVNVKTAVNPGQNNTKRGLDHQRDL</sequence>
<evidence type="ECO:0000313" key="1">
    <source>
        <dbReference type="EMBL" id="KNB03774.1"/>
    </source>
</evidence>
<dbReference type="KEGG" id="fox:FOXG_19197"/>
<gene>
    <name evidence="1" type="ORF">FOXG_19197</name>
</gene>
<proteinExistence type="predicted"/>
<dbReference type="VEuPathDB" id="FungiDB:FOXG_19197"/>
<accession>A0A0J9UWJ3</accession>
<dbReference type="RefSeq" id="XP_018241819.1">
    <property type="nucleotide sequence ID" value="XM_018399395.1"/>
</dbReference>
<dbReference type="AlphaFoldDB" id="A0A0J9UWJ3"/>
<dbReference type="Proteomes" id="UP000009097">
    <property type="component" value="Unassembled WGS sequence"/>
</dbReference>